<comment type="caution">
    <text evidence="1">The sequence shown here is derived from an EMBL/GenBank/DDBJ whole genome shotgun (WGS) entry which is preliminary data.</text>
</comment>
<dbReference type="EMBL" id="MU864404">
    <property type="protein sequence ID" value="KAK4187366.1"/>
    <property type="molecule type" value="Genomic_DNA"/>
</dbReference>
<sequence>MPSNLRHYPDIAKNICDHVTNIKAHRKVRWALSISKRAAELRAKIQPELTAIQVAISQQVIQITLQMPSEIQVRVAKSIEVAINTKLRPLIQNRLSKSDTHAESRLESIMEGLRRNEVNHSVVVGDDMKDVSTSVEETVTKILGGLDNLEAFMVICMKN</sequence>
<protein>
    <submittedName>
        <fullName evidence="1">Uncharacterized protein</fullName>
    </submittedName>
</protein>
<evidence type="ECO:0000313" key="2">
    <source>
        <dbReference type="Proteomes" id="UP001302126"/>
    </source>
</evidence>
<organism evidence="1 2">
    <name type="scientific">Podospora australis</name>
    <dbReference type="NCBI Taxonomy" id="1536484"/>
    <lineage>
        <taxon>Eukaryota</taxon>
        <taxon>Fungi</taxon>
        <taxon>Dikarya</taxon>
        <taxon>Ascomycota</taxon>
        <taxon>Pezizomycotina</taxon>
        <taxon>Sordariomycetes</taxon>
        <taxon>Sordariomycetidae</taxon>
        <taxon>Sordariales</taxon>
        <taxon>Podosporaceae</taxon>
        <taxon>Podospora</taxon>
    </lineage>
</organism>
<accession>A0AAN6WTT5</accession>
<proteinExistence type="predicted"/>
<dbReference type="AlphaFoldDB" id="A0AAN6WTT5"/>
<reference evidence="1" key="2">
    <citation type="submission" date="2023-05" db="EMBL/GenBank/DDBJ databases">
        <authorList>
            <consortium name="Lawrence Berkeley National Laboratory"/>
            <person name="Steindorff A."/>
            <person name="Hensen N."/>
            <person name="Bonometti L."/>
            <person name="Westerberg I."/>
            <person name="Brannstrom I.O."/>
            <person name="Guillou S."/>
            <person name="Cros-Aarteil S."/>
            <person name="Calhoun S."/>
            <person name="Haridas S."/>
            <person name="Kuo A."/>
            <person name="Mondo S."/>
            <person name="Pangilinan J."/>
            <person name="Riley R."/>
            <person name="Labutti K."/>
            <person name="Andreopoulos B."/>
            <person name="Lipzen A."/>
            <person name="Chen C."/>
            <person name="Yanf M."/>
            <person name="Daum C."/>
            <person name="Ng V."/>
            <person name="Clum A."/>
            <person name="Ohm R."/>
            <person name="Martin F."/>
            <person name="Silar P."/>
            <person name="Natvig D."/>
            <person name="Lalanne C."/>
            <person name="Gautier V."/>
            <person name="Ament-Velasquez S.L."/>
            <person name="Kruys A."/>
            <person name="Hutchinson M.I."/>
            <person name="Powell A.J."/>
            <person name="Barry K."/>
            <person name="Miller A.N."/>
            <person name="Grigoriev I.V."/>
            <person name="Debuchy R."/>
            <person name="Gladieux P."/>
            <person name="Thoren M.H."/>
            <person name="Johannesson H."/>
        </authorList>
    </citation>
    <scope>NUCLEOTIDE SEQUENCE</scope>
    <source>
        <strain evidence="1">PSN309</strain>
    </source>
</reference>
<reference evidence="1" key="1">
    <citation type="journal article" date="2023" name="Mol. Phylogenet. Evol.">
        <title>Genome-scale phylogeny and comparative genomics of the fungal order Sordariales.</title>
        <authorList>
            <person name="Hensen N."/>
            <person name="Bonometti L."/>
            <person name="Westerberg I."/>
            <person name="Brannstrom I.O."/>
            <person name="Guillou S."/>
            <person name="Cros-Aarteil S."/>
            <person name="Calhoun S."/>
            <person name="Haridas S."/>
            <person name="Kuo A."/>
            <person name="Mondo S."/>
            <person name="Pangilinan J."/>
            <person name="Riley R."/>
            <person name="LaButti K."/>
            <person name="Andreopoulos B."/>
            <person name="Lipzen A."/>
            <person name="Chen C."/>
            <person name="Yan M."/>
            <person name="Daum C."/>
            <person name="Ng V."/>
            <person name="Clum A."/>
            <person name="Steindorff A."/>
            <person name="Ohm R.A."/>
            <person name="Martin F."/>
            <person name="Silar P."/>
            <person name="Natvig D.O."/>
            <person name="Lalanne C."/>
            <person name="Gautier V."/>
            <person name="Ament-Velasquez S.L."/>
            <person name="Kruys A."/>
            <person name="Hutchinson M.I."/>
            <person name="Powell A.J."/>
            <person name="Barry K."/>
            <person name="Miller A.N."/>
            <person name="Grigoriev I.V."/>
            <person name="Debuchy R."/>
            <person name="Gladieux P."/>
            <person name="Hiltunen Thoren M."/>
            <person name="Johannesson H."/>
        </authorList>
    </citation>
    <scope>NUCLEOTIDE SEQUENCE</scope>
    <source>
        <strain evidence="1">PSN309</strain>
    </source>
</reference>
<evidence type="ECO:0000313" key="1">
    <source>
        <dbReference type="EMBL" id="KAK4187366.1"/>
    </source>
</evidence>
<keyword evidence="2" id="KW-1185">Reference proteome</keyword>
<name>A0AAN6WTT5_9PEZI</name>
<dbReference type="Proteomes" id="UP001302126">
    <property type="component" value="Unassembled WGS sequence"/>
</dbReference>
<gene>
    <name evidence="1" type="ORF">QBC35DRAFT_234804</name>
</gene>